<dbReference type="InterPro" id="IPR007059">
    <property type="entry name" value="DmsC"/>
</dbReference>
<evidence type="ECO:0000313" key="3">
    <source>
        <dbReference type="Proteomes" id="UP000030351"/>
    </source>
</evidence>
<dbReference type="GO" id="GO:0019645">
    <property type="term" value="P:anaerobic electron transport chain"/>
    <property type="evidence" value="ECO:0007669"/>
    <property type="project" value="InterPro"/>
</dbReference>
<dbReference type="EMBL" id="JRUQ01000029">
    <property type="protein sequence ID" value="KGT94172.1"/>
    <property type="molecule type" value="Genomic_DNA"/>
</dbReference>
<keyword evidence="1" id="KW-0812">Transmembrane</keyword>
<feature type="transmembrane region" description="Helical" evidence="1">
    <location>
        <begin position="88"/>
        <end position="107"/>
    </location>
</feature>
<dbReference type="RefSeq" id="WP_034891727.1">
    <property type="nucleotide sequence ID" value="NZ_JRUQ01000029.1"/>
</dbReference>
<dbReference type="eggNOG" id="COG3302">
    <property type="taxonomic scope" value="Bacteria"/>
</dbReference>
<dbReference type="STRING" id="371042.NG99_09990"/>
<reference evidence="2 3" key="1">
    <citation type="submission" date="2014-10" db="EMBL/GenBank/DDBJ databases">
        <title>Genome sequence of Erwinia typographi M043b.</title>
        <authorList>
            <person name="Chan K.-G."/>
            <person name="Tan W.-S."/>
        </authorList>
    </citation>
    <scope>NUCLEOTIDE SEQUENCE [LARGE SCALE GENOMIC DNA]</scope>
    <source>
        <strain evidence="2 3">M043b</strain>
    </source>
</reference>
<feature type="transmembrane region" description="Helical" evidence="1">
    <location>
        <begin position="44"/>
        <end position="68"/>
    </location>
</feature>
<comment type="caution">
    <text evidence="2">The sequence shown here is derived from an EMBL/GenBank/DDBJ whole genome shotgun (WGS) entry which is preliminary data.</text>
</comment>
<dbReference type="PANTHER" id="PTHR38095:SF2">
    <property type="entry name" value="ANAEROBIC DIMETHYL SULFOXIDE REDUCTASE CHAIN C"/>
    <property type="match status" value="1"/>
</dbReference>
<name>A0A0A3Z524_9GAMM</name>
<evidence type="ECO:0000256" key="1">
    <source>
        <dbReference type="SAM" id="Phobius"/>
    </source>
</evidence>
<dbReference type="GO" id="GO:0005886">
    <property type="term" value="C:plasma membrane"/>
    <property type="evidence" value="ECO:0007669"/>
    <property type="project" value="TreeGrafter"/>
</dbReference>
<dbReference type="Pfam" id="PF04976">
    <property type="entry name" value="DmsC"/>
    <property type="match status" value="1"/>
</dbReference>
<dbReference type="Proteomes" id="UP000030351">
    <property type="component" value="Unassembled WGS sequence"/>
</dbReference>
<accession>A0A0A3Z524</accession>
<dbReference type="GO" id="GO:0009390">
    <property type="term" value="C:dimethyl sulfoxide reductase complex"/>
    <property type="evidence" value="ECO:0007669"/>
    <property type="project" value="TreeGrafter"/>
</dbReference>
<dbReference type="PANTHER" id="PTHR38095">
    <property type="entry name" value="ANAEROBIC DIMETHYL SULFOXIDE REDUCTASE CHAIN YNFH"/>
    <property type="match status" value="1"/>
</dbReference>
<evidence type="ECO:0000313" key="2">
    <source>
        <dbReference type="EMBL" id="KGT94172.1"/>
    </source>
</evidence>
<keyword evidence="1" id="KW-0472">Membrane</keyword>
<feature type="transmembrane region" description="Helical" evidence="1">
    <location>
        <begin position="119"/>
        <end position="140"/>
    </location>
</feature>
<feature type="transmembrane region" description="Helical" evidence="1">
    <location>
        <begin position="252"/>
        <end position="273"/>
    </location>
</feature>
<feature type="transmembrane region" description="Helical" evidence="1">
    <location>
        <begin position="12"/>
        <end position="32"/>
    </location>
</feature>
<proteinExistence type="predicted"/>
<feature type="transmembrane region" description="Helical" evidence="1">
    <location>
        <begin position="152"/>
        <end position="170"/>
    </location>
</feature>
<sequence>MGNGWSEWPLIIFTVIGQCVVGGFAVVAVVFIRDRLTPEVRMRLIQRMFFLWVLMGVGFVASIMHLGSPLRAVNSLNRLGASALSNEIAAGSLFFALGGFWWLLAVLNKMPRALAKGWLILTMLAGGGFVYAMCRVYAIATVPTWSSGWTPFNFVLTVIIGGPLLGYLLLHCARVTDRVTRFLPPLGVAALLISFAVMILQGADLHTLHSSVQQATTLIPRYGQLQVWRLALLVLGLGLWIVPLFRHKTPSTLWLSVGLALIFTGEIIGRALFYGLHMTVGLV</sequence>
<dbReference type="AlphaFoldDB" id="A0A0A3Z524"/>
<protein>
    <submittedName>
        <fullName evidence="2">Dimethyl sulfoxide reductase</fullName>
    </submittedName>
</protein>
<feature type="transmembrane region" description="Helical" evidence="1">
    <location>
        <begin position="182"/>
        <end position="203"/>
    </location>
</feature>
<dbReference type="OrthoDB" id="4394845at2"/>
<keyword evidence="1" id="KW-1133">Transmembrane helix</keyword>
<gene>
    <name evidence="2" type="ORF">NG99_09990</name>
</gene>
<dbReference type="GO" id="GO:0009389">
    <property type="term" value="F:dimethyl sulfoxide reductase activity"/>
    <property type="evidence" value="ECO:0007669"/>
    <property type="project" value="TreeGrafter"/>
</dbReference>
<organism evidence="2 3">
    <name type="scientific">Erwinia typographi</name>
    <dbReference type="NCBI Taxonomy" id="371042"/>
    <lineage>
        <taxon>Bacteria</taxon>
        <taxon>Pseudomonadati</taxon>
        <taxon>Pseudomonadota</taxon>
        <taxon>Gammaproteobacteria</taxon>
        <taxon>Enterobacterales</taxon>
        <taxon>Erwiniaceae</taxon>
        <taxon>Erwinia</taxon>
    </lineage>
</organism>
<feature type="transmembrane region" description="Helical" evidence="1">
    <location>
        <begin position="227"/>
        <end position="245"/>
    </location>
</feature>
<keyword evidence="3" id="KW-1185">Reference proteome</keyword>